<protein>
    <recommendedName>
        <fullName evidence="4">HTH araC/xylS-type domain-containing protein</fullName>
    </recommendedName>
</protein>
<dbReference type="InterPro" id="IPR050204">
    <property type="entry name" value="AraC_XylS_family_regulators"/>
</dbReference>
<dbReference type="GO" id="GO:0043565">
    <property type="term" value="F:sequence-specific DNA binding"/>
    <property type="evidence" value="ECO:0007669"/>
    <property type="project" value="InterPro"/>
</dbReference>
<dbReference type="Pfam" id="PF12852">
    <property type="entry name" value="Cupin_6"/>
    <property type="match status" value="1"/>
</dbReference>
<dbReference type="SUPFAM" id="SSF51182">
    <property type="entry name" value="RmlC-like cupins"/>
    <property type="match status" value="1"/>
</dbReference>
<gene>
    <name evidence="5" type="ORF">Y882_14210</name>
</gene>
<dbReference type="STRING" id="1440762.Y882_14210"/>
<feature type="domain" description="HTH araC/xylS-type" evidence="4">
    <location>
        <begin position="203"/>
        <end position="301"/>
    </location>
</feature>
<dbReference type="EMBL" id="JPLA01000041">
    <property type="protein sequence ID" value="KLD62823.1"/>
    <property type="molecule type" value="Genomic_DNA"/>
</dbReference>
<evidence type="ECO:0000256" key="3">
    <source>
        <dbReference type="ARBA" id="ARBA00023163"/>
    </source>
</evidence>
<dbReference type="InterPro" id="IPR009057">
    <property type="entry name" value="Homeodomain-like_sf"/>
</dbReference>
<dbReference type="PANTHER" id="PTHR46796">
    <property type="entry name" value="HTH-TYPE TRANSCRIPTIONAL ACTIVATOR RHAS-RELATED"/>
    <property type="match status" value="1"/>
</dbReference>
<dbReference type="GO" id="GO:0003700">
    <property type="term" value="F:DNA-binding transcription factor activity"/>
    <property type="evidence" value="ECO:0007669"/>
    <property type="project" value="InterPro"/>
</dbReference>
<evidence type="ECO:0000313" key="5">
    <source>
        <dbReference type="EMBL" id="KLD62823.1"/>
    </source>
</evidence>
<dbReference type="PATRIC" id="fig|1440762.4.peg.2566"/>
<keyword evidence="1" id="KW-0805">Transcription regulation</keyword>
<dbReference type="PROSITE" id="PS01124">
    <property type="entry name" value="HTH_ARAC_FAMILY_2"/>
    <property type="match status" value="1"/>
</dbReference>
<evidence type="ECO:0000259" key="4">
    <source>
        <dbReference type="PROSITE" id="PS01124"/>
    </source>
</evidence>
<keyword evidence="3" id="KW-0804">Transcription</keyword>
<evidence type="ECO:0000256" key="1">
    <source>
        <dbReference type="ARBA" id="ARBA00023015"/>
    </source>
</evidence>
<dbReference type="RefSeq" id="WP_046972529.1">
    <property type="nucleotide sequence ID" value="NZ_JPLA01000041.1"/>
</dbReference>
<dbReference type="Proteomes" id="UP000035481">
    <property type="component" value="Unassembled WGS sequence"/>
</dbReference>
<dbReference type="InterPro" id="IPR011051">
    <property type="entry name" value="RmlC_Cupin_sf"/>
</dbReference>
<dbReference type="SUPFAM" id="SSF46689">
    <property type="entry name" value="Homeodomain-like"/>
    <property type="match status" value="2"/>
</dbReference>
<dbReference type="Gene3D" id="1.10.10.60">
    <property type="entry name" value="Homeodomain-like"/>
    <property type="match status" value="1"/>
</dbReference>
<reference evidence="5 6" key="1">
    <citation type="journal article" date="2015" name="Antonie Van Leeuwenhoek">
        <title>A phylogenomic and molecular marker based taxonomic framework for the order Xanthomonadales: proposal to transfer the families Algiphilaceae and Solimonadaceae to the order Nevskiales ord. nov. and to create a new family within the order Xanthomonadales, the family Rhodanobacteraceae fam. nov., containing the genus Rhodanobacter and its closest relatives.</title>
        <authorList>
            <person name="Naushad S."/>
            <person name="Adeolu M."/>
            <person name="Wong S."/>
            <person name="Sohail M."/>
            <person name="Schellhorn H.E."/>
            <person name="Gupta R.S."/>
        </authorList>
    </citation>
    <scope>NUCLEOTIDE SEQUENCE [LARGE SCALE GENOMIC DNA]</scope>
    <source>
        <strain evidence="5 6">DSM 16301</strain>
    </source>
</reference>
<dbReference type="AlphaFoldDB" id="A0A0G9GZU4"/>
<comment type="caution">
    <text evidence="5">The sequence shown here is derived from an EMBL/GenBank/DDBJ whole genome shotgun (WGS) entry which is preliminary data.</text>
</comment>
<dbReference type="Gene3D" id="2.60.120.10">
    <property type="entry name" value="Jelly Rolls"/>
    <property type="match status" value="1"/>
</dbReference>
<organism evidence="5 6">
    <name type="scientific">Dyella japonica DSM 16301</name>
    <dbReference type="NCBI Taxonomy" id="1440762"/>
    <lineage>
        <taxon>Bacteria</taxon>
        <taxon>Pseudomonadati</taxon>
        <taxon>Pseudomonadota</taxon>
        <taxon>Gammaproteobacteria</taxon>
        <taxon>Lysobacterales</taxon>
        <taxon>Rhodanobacteraceae</taxon>
        <taxon>Dyella</taxon>
    </lineage>
</organism>
<proteinExistence type="predicted"/>
<dbReference type="OrthoDB" id="9783876at2"/>
<dbReference type="Pfam" id="PF12833">
    <property type="entry name" value="HTH_18"/>
    <property type="match status" value="1"/>
</dbReference>
<dbReference type="InterPro" id="IPR018060">
    <property type="entry name" value="HTH_AraC"/>
</dbReference>
<accession>A0A0G9GZU4</accession>
<dbReference type="SMART" id="SM00342">
    <property type="entry name" value="HTH_ARAC"/>
    <property type="match status" value="1"/>
</dbReference>
<sequence length="310" mass="32947">MDGLDRLVHAIAPTGSVELQCRFAGEWTLDHPPLPPNHLPYHVILNGSAELEIDGQTTVLAPGDVLLFPYGDAHILRSVVADADGRRPVLENRRSAKGRVTLIEHGGEGPALDMLCGQFELSGATDALWTGLPKVLHVRTDRRDALLGLIQVLRDEAGGTLPGGSAVIEMVTGAMFTLILRSMTASGQLQLGILGLLAHPRMASVVDAVLKDPAQAWTLQSLAELAHVSRASFARHFSEISAMTPMEWVNGVRLAVAAQSLRAGSLSAGRAAELAGYASEAAFARAFKTRYGTPPGAYGRMHARDASRAS</sequence>
<name>A0A0G9GZU4_9GAMM</name>
<dbReference type="InterPro" id="IPR014710">
    <property type="entry name" value="RmlC-like_jellyroll"/>
</dbReference>
<evidence type="ECO:0000256" key="2">
    <source>
        <dbReference type="ARBA" id="ARBA00023125"/>
    </source>
</evidence>
<keyword evidence="2" id="KW-0238">DNA-binding</keyword>
<dbReference type="PANTHER" id="PTHR46796:SF7">
    <property type="entry name" value="ARAC FAMILY TRANSCRIPTIONAL REGULATOR"/>
    <property type="match status" value="1"/>
</dbReference>
<evidence type="ECO:0000313" key="6">
    <source>
        <dbReference type="Proteomes" id="UP000035481"/>
    </source>
</evidence>
<dbReference type="InterPro" id="IPR032783">
    <property type="entry name" value="AraC_lig"/>
</dbReference>